<dbReference type="GO" id="GO:0016020">
    <property type="term" value="C:membrane"/>
    <property type="evidence" value="ECO:0007669"/>
    <property type="project" value="UniProtKB-SubCell"/>
</dbReference>
<gene>
    <name evidence="15" type="ORF">POSPLADRAFT_1129549</name>
</gene>
<evidence type="ECO:0000256" key="11">
    <source>
        <dbReference type="ARBA" id="ARBA00023033"/>
    </source>
</evidence>
<dbReference type="GeneID" id="36328800"/>
<dbReference type="PROSITE" id="PS00086">
    <property type="entry name" value="CYTOCHROME_P450"/>
    <property type="match status" value="1"/>
</dbReference>
<dbReference type="STRING" id="670580.A0A1X6NFN6"/>
<keyword evidence="7 13" id="KW-0479">Metal-binding</keyword>
<sequence>MTSLLCLAAFFAFFAFLYYGLVRQKSQRLPLPPGPKTSMFGSVDLPKTYPWKTYAQWKKTYGDVIYIHVFGNPIIVLNSAKAATELLDKRSSIYSSRPQRTMVSELMGWDWLFSTVPYGTWWKRHRTLFHQYLNANTTPNYHPIQTDETHVMLKNLAATPDNFLHHVRRLTGAAIVVKAMYGHQVAPEGDAFVALADKALASLAQSGIFGTYLVDYIPLLKHVPAWIPGAGFKHQASEWRKLNRAMLNQPIEMVKRDMARGAAVSSFATTELEKWYNSGQDPDQERIIKDVAATTYAADNSQSVSAVQSFFLAVTVYPNVLKKAQAEIDRVVGSDRLPTFNDRMSLPYINWIVWECLRWNPVTPLGLAHSTTEDDVYEGYHIPKGTTVLPNVWNILHDEATYPDPFAFNPDRYADAKTNTERGINDVPWAAFGFGRRMCPGRWLAIDTIWIAVATAAAVFDISAPLDAEGRPVQQTVEYTSTLLSRPHPFRCRIAPRSEAAAALIEQCTQT</sequence>
<evidence type="ECO:0000256" key="8">
    <source>
        <dbReference type="ARBA" id="ARBA00022989"/>
    </source>
</evidence>
<dbReference type="GO" id="GO:0020037">
    <property type="term" value="F:heme binding"/>
    <property type="evidence" value="ECO:0007669"/>
    <property type="project" value="InterPro"/>
</dbReference>
<keyword evidence="8" id="KW-1133">Transmembrane helix</keyword>
<evidence type="ECO:0000256" key="12">
    <source>
        <dbReference type="ARBA" id="ARBA00023136"/>
    </source>
</evidence>
<dbReference type="GO" id="GO:0004497">
    <property type="term" value="F:monooxygenase activity"/>
    <property type="evidence" value="ECO:0007669"/>
    <property type="project" value="UniProtKB-KW"/>
</dbReference>
<dbReference type="PANTHER" id="PTHR46300:SF7">
    <property type="entry name" value="P450, PUTATIVE (EUROFUNG)-RELATED"/>
    <property type="match status" value="1"/>
</dbReference>
<evidence type="ECO:0000256" key="1">
    <source>
        <dbReference type="ARBA" id="ARBA00001971"/>
    </source>
</evidence>
<dbReference type="Proteomes" id="UP000194127">
    <property type="component" value="Unassembled WGS sequence"/>
</dbReference>
<dbReference type="InterPro" id="IPR002401">
    <property type="entry name" value="Cyt_P450_E_grp-I"/>
</dbReference>
<comment type="subcellular location">
    <subcellularLocation>
        <location evidence="2">Membrane</location>
        <topology evidence="2">Single-pass membrane protein</topology>
    </subcellularLocation>
</comment>
<dbReference type="AlphaFoldDB" id="A0A1X6NFN6"/>
<dbReference type="InterPro" id="IPR036396">
    <property type="entry name" value="Cyt_P450_sf"/>
</dbReference>
<reference evidence="15 16" key="1">
    <citation type="submission" date="2017-04" db="EMBL/GenBank/DDBJ databases">
        <title>Genome Sequence of the Model Brown-Rot Fungus Postia placenta SB12.</title>
        <authorList>
            <consortium name="DOE Joint Genome Institute"/>
            <person name="Gaskell J."/>
            <person name="Kersten P."/>
            <person name="Larrondo L.F."/>
            <person name="Canessa P."/>
            <person name="Martinez D."/>
            <person name="Hibbett D."/>
            <person name="Schmoll M."/>
            <person name="Kubicek C.P."/>
            <person name="Martinez A.T."/>
            <person name="Yadav J."/>
            <person name="Master E."/>
            <person name="Magnuson J.K."/>
            <person name="James T."/>
            <person name="Yaver D."/>
            <person name="Berka R."/>
            <person name="Labutti K."/>
            <person name="Lipzen A."/>
            <person name="Aerts A."/>
            <person name="Barry K."/>
            <person name="Henrissat B."/>
            <person name="Blanchette R."/>
            <person name="Grigoriev I."/>
            <person name="Cullen D."/>
        </authorList>
    </citation>
    <scope>NUCLEOTIDE SEQUENCE [LARGE SCALE GENOMIC DNA]</scope>
    <source>
        <strain evidence="15 16">MAD-698-R-SB12</strain>
    </source>
</reference>
<keyword evidence="10 13" id="KW-0408">Iron</keyword>
<evidence type="ECO:0000256" key="2">
    <source>
        <dbReference type="ARBA" id="ARBA00004167"/>
    </source>
</evidence>
<comment type="pathway">
    <text evidence="3">Secondary metabolite biosynthesis.</text>
</comment>
<comment type="cofactor">
    <cofactor evidence="1 13">
        <name>heme</name>
        <dbReference type="ChEBI" id="CHEBI:30413"/>
    </cofactor>
</comment>
<dbReference type="Gene3D" id="1.10.630.10">
    <property type="entry name" value="Cytochrome P450"/>
    <property type="match status" value="1"/>
</dbReference>
<keyword evidence="12" id="KW-0472">Membrane</keyword>
<evidence type="ECO:0000256" key="3">
    <source>
        <dbReference type="ARBA" id="ARBA00005179"/>
    </source>
</evidence>
<evidence type="ECO:0000256" key="6">
    <source>
        <dbReference type="ARBA" id="ARBA00022692"/>
    </source>
</evidence>
<dbReference type="InterPro" id="IPR001128">
    <property type="entry name" value="Cyt_P450"/>
</dbReference>
<evidence type="ECO:0000256" key="13">
    <source>
        <dbReference type="PIRSR" id="PIRSR602401-1"/>
    </source>
</evidence>
<name>A0A1X6NFN6_9APHY</name>
<dbReference type="PANTHER" id="PTHR46300">
    <property type="entry name" value="P450, PUTATIVE (EUROFUNG)-RELATED-RELATED"/>
    <property type="match status" value="1"/>
</dbReference>
<evidence type="ECO:0000313" key="16">
    <source>
        <dbReference type="Proteomes" id="UP000194127"/>
    </source>
</evidence>
<evidence type="ECO:0000256" key="4">
    <source>
        <dbReference type="ARBA" id="ARBA00010617"/>
    </source>
</evidence>
<keyword evidence="11 14" id="KW-0503">Monooxygenase</keyword>
<keyword evidence="5 13" id="KW-0349">Heme</keyword>
<dbReference type="SUPFAM" id="SSF48264">
    <property type="entry name" value="Cytochrome P450"/>
    <property type="match status" value="1"/>
</dbReference>
<organism evidence="15 16">
    <name type="scientific">Postia placenta MAD-698-R-SB12</name>
    <dbReference type="NCBI Taxonomy" id="670580"/>
    <lineage>
        <taxon>Eukaryota</taxon>
        <taxon>Fungi</taxon>
        <taxon>Dikarya</taxon>
        <taxon>Basidiomycota</taxon>
        <taxon>Agaricomycotina</taxon>
        <taxon>Agaricomycetes</taxon>
        <taxon>Polyporales</taxon>
        <taxon>Adustoporiaceae</taxon>
        <taxon>Rhodonia</taxon>
    </lineage>
</organism>
<dbReference type="OrthoDB" id="2789670at2759"/>
<protein>
    <recommendedName>
        <fullName evidence="17">Cytochrome P450</fullName>
    </recommendedName>
</protein>
<dbReference type="InterPro" id="IPR050364">
    <property type="entry name" value="Cytochrome_P450_fung"/>
</dbReference>
<evidence type="ECO:0000256" key="10">
    <source>
        <dbReference type="ARBA" id="ARBA00023004"/>
    </source>
</evidence>
<evidence type="ECO:0000256" key="9">
    <source>
        <dbReference type="ARBA" id="ARBA00023002"/>
    </source>
</evidence>
<comment type="similarity">
    <text evidence="4 14">Belongs to the cytochrome P450 family.</text>
</comment>
<dbReference type="InterPro" id="IPR017972">
    <property type="entry name" value="Cyt_P450_CS"/>
</dbReference>
<evidence type="ECO:0000256" key="14">
    <source>
        <dbReference type="RuleBase" id="RU000461"/>
    </source>
</evidence>
<dbReference type="Pfam" id="PF00067">
    <property type="entry name" value="p450"/>
    <property type="match status" value="1"/>
</dbReference>
<dbReference type="CDD" id="cd11065">
    <property type="entry name" value="CYP64-like"/>
    <property type="match status" value="1"/>
</dbReference>
<proteinExistence type="inferred from homology"/>
<keyword evidence="6" id="KW-0812">Transmembrane</keyword>
<dbReference type="GO" id="GO:0016705">
    <property type="term" value="F:oxidoreductase activity, acting on paired donors, with incorporation or reduction of molecular oxygen"/>
    <property type="evidence" value="ECO:0007669"/>
    <property type="project" value="InterPro"/>
</dbReference>
<dbReference type="RefSeq" id="XP_024344243.1">
    <property type="nucleotide sequence ID" value="XM_024483851.1"/>
</dbReference>
<feature type="binding site" description="axial binding residue" evidence="13">
    <location>
        <position position="439"/>
    </location>
    <ligand>
        <name>heme</name>
        <dbReference type="ChEBI" id="CHEBI:30413"/>
    </ligand>
    <ligandPart>
        <name>Fe</name>
        <dbReference type="ChEBI" id="CHEBI:18248"/>
    </ligandPart>
</feature>
<dbReference type="EMBL" id="KZ110591">
    <property type="protein sequence ID" value="OSX67449.1"/>
    <property type="molecule type" value="Genomic_DNA"/>
</dbReference>
<evidence type="ECO:0000256" key="7">
    <source>
        <dbReference type="ARBA" id="ARBA00022723"/>
    </source>
</evidence>
<keyword evidence="9 14" id="KW-0560">Oxidoreductase</keyword>
<evidence type="ECO:0008006" key="17">
    <source>
        <dbReference type="Google" id="ProtNLM"/>
    </source>
</evidence>
<evidence type="ECO:0000313" key="15">
    <source>
        <dbReference type="EMBL" id="OSX67449.1"/>
    </source>
</evidence>
<evidence type="ECO:0000256" key="5">
    <source>
        <dbReference type="ARBA" id="ARBA00022617"/>
    </source>
</evidence>
<dbReference type="GO" id="GO:0005506">
    <property type="term" value="F:iron ion binding"/>
    <property type="evidence" value="ECO:0007669"/>
    <property type="project" value="InterPro"/>
</dbReference>
<accession>A0A1X6NFN6</accession>
<keyword evidence="16" id="KW-1185">Reference proteome</keyword>
<dbReference type="PRINTS" id="PR00463">
    <property type="entry name" value="EP450I"/>
</dbReference>